<sequence>MSDHLPAQASRAQASLTRPGLSDWFIKHPIGTTLLTIGIVLLGIVAFPLLPVAPMPEAELPTMQISANLPGASPETMASAVATPLEVQLSSVPGITDMTSSSTLGSTSITLQFVLNKDIDVAAQEVQAAINAASGRLPADLPNLPTWRKVNPNDGPILVVRMQSDLMPLTELSDIAETVVGRQLSQIEGVAETPINGQRKPAMRIQAAPEKLAALGLTLADLRQAIQAASVNQAKGALFGADRVSTLQTNDQIFTTQDYDNLIVAYRANAPVFLRDVATVTFGAENEYVQAWQNGKPGIHFVIRRQPGANIVATADRIREALPELQKLLPASVELEVINDRTRTIRASLHEVEVTLVVTALLVIVIMGVFLRQLSATAIVAAVLAVALLTTVGAMYLLGFSLNNLTLVALVVAVGFVVDDAIVVVENIHRHLEAGESMLNAARQGAAEIGFTVVSISFSLIAAFVPLLFMGGVVGRLFREFAVTMTVAILISVVASLTLAPMLASRFMKPMKHHAEQGLAQRLIARYDRALQWALAHQRTVLVSFGATVAVAVLGYVFIPKGFFPLQDTAFIFVSTQGAEDISFEDMKRKQQVAAGILAQDPAVQAIAHVVGGGLGSSSMASGRIFVVLKDRGDRDVSAEEFIGRMRPKLMGIPGLQMFMRTSQDINLGAGGGRAQYLYVLRGPESGELAESARRLAEKLRDYDQLRDVSDDLQLGASVTRLTIDRAAAARFGLRTVDIDQVLYDAFGQRQISEYQTETNQYKVVLEIDPSQRGRAESLQNFYLRSPLTGQMVPLAAVARMEAPDTGPLSITHDGMFPSVTLSFNLAPGVALGEAVTLIEQAQAELGMPATISGNFRGTAQEFQKSLATQPLLILGALIAVYIILGVLYESFVHPLTILSTLPSAGVGAVLALWLTKTDFSIMALIGVVLLIGIVKKNGILMVDFALERQRKDGLSPLDAIHEACLVRFRPIIMTTLAAMLGAIPLMLGFGTGSELRQPLGVAIFGGLVISQILTLFSTPVIYLALDRVFHRKQRETQPAISEPLSHPEPAR</sequence>
<feature type="transmembrane region" description="Helical" evidence="1">
    <location>
        <begin position="481"/>
        <end position="504"/>
    </location>
</feature>
<dbReference type="Pfam" id="PF00873">
    <property type="entry name" value="ACR_tran"/>
    <property type="match status" value="1"/>
</dbReference>
<dbReference type="Gene3D" id="3.30.70.1320">
    <property type="entry name" value="Multidrug efflux transporter AcrB pore domain like"/>
    <property type="match status" value="1"/>
</dbReference>
<dbReference type="Gene3D" id="3.30.2090.10">
    <property type="entry name" value="Multidrug efflux transporter AcrB TolC docking domain, DN and DC subdomains"/>
    <property type="match status" value="2"/>
</dbReference>
<dbReference type="SUPFAM" id="SSF82693">
    <property type="entry name" value="Multidrug efflux transporter AcrB pore domain, PN1, PN2, PC1 and PC2 subdomains"/>
    <property type="match status" value="3"/>
</dbReference>
<feature type="transmembrane region" description="Helical" evidence="1">
    <location>
        <begin position="34"/>
        <end position="53"/>
    </location>
</feature>
<dbReference type="NCBIfam" id="NF033617">
    <property type="entry name" value="RND_permease_2"/>
    <property type="match status" value="1"/>
</dbReference>
<dbReference type="Gene3D" id="3.30.70.1430">
    <property type="entry name" value="Multidrug efflux transporter AcrB pore domain"/>
    <property type="match status" value="2"/>
</dbReference>
<evidence type="ECO:0000313" key="3">
    <source>
        <dbReference type="Proteomes" id="UP000445000"/>
    </source>
</evidence>
<protein>
    <submittedName>
        <fullName evidence="2">Resistance-nodulation-cell division (RND) efflux transporter</fullName>
    </submittedName>
</protein>
<proteinExistence type="predicted"/>
<dbReference type="EMBL" id="BLJN01000001">
    <property type="protein sequence ID" value="GFE78925.1"/>
    <property type="molecule type" value="Genomic_DNA"/>
</dbReference>
<feature type="transmembrane region" description="Helical" evidence="1">
    <location>
        <begin position="872"/>
        <end position="889"/>
    </location>
</feature>
<dbReference type="GO" id="GO:0042910">
    <property type="term" value="F:xenobiotic transmembrane transporter activity"/>
    <property type="evidence" value="ECO:0007669"/>
    <property type="project" value="TreeGrafter"/>
</dbReference>
<comment type="caution">
    <text evidence="2">The sequence shown here is derived from an EMBL/GenBank/DDBJ whole genome shotgun (WGS) entry which is preliminary data.</text>
</comment>
<feature type="transmembrane region" description="Helical" evidence="1">
    <location>
        <begin position="405"/>
        <end position="425"/>
    </location>
</feature>
<dbReference type="PRINTS" id="PR00702">
    <property type="entry name" value="ACRIFLAVINRP"/>
</dbReference>
<feature type="transmembrane region" description="Helical" evidence="1">
    <location>
        <begin position="896"/>
        <end position="916"/>
    </location>
</feature>
<feature type="transmembrane region" description="Helical" evidence="1">
    <location>
        <begin position="378"/>
        <end position="399"/>
    </location>
</feature>
<dbReference type="RefSeq" id="WP_161810764.1">
    <property type="nucleotide sequence ID" value="NZ_BLJN01000001.1"/>
</dbReference>
<name>A0A829Y7G9_9GAMM</name>
<dbReference type="SUPFAM" id="SSF82866">
    <property type="entry name" value="Multidrug efflux transporter AcrB transmembrane domain"/>
    <property type="match status" value="2"/>
</dbReference>
<dbReference type="InterPro" id="IPR001036">
    <property type="entry name" value="Acrflvin-R"/>
</dbReference>
<dbReference type="FunFam" id="3.30.70.1430:FF:000001">
    <property type="entry name" value="Efflux pump membrane transporter"/>
    <property type="match status" value="1"/>
</dbReference>
<feature type="transmembrane region" description="Helical" evidence="1">
    <location>
        <begin position="354"/>
        <end position="371"/>
    </location>
</feature>
<dbReference type="Proteomes" id="UP000445000">
    <property type="component" value="Unassembled WGS sequence"/>
</dbReference>
<keyword evidence="1" id="KW-0472">Membrane</keyword>
<keyword evidence="2" id="KW-0131">Cell cycle</keyword>
<feature type="transmembrane region" description="Helical" evidence="1">
    <location>
        <begin position="967"/>
        <end position="988"/>
    </location>
</feature>
<dbReference type="SUPFAM" id="SSF82714">
    <property type="entry name" value="Multidrug efflux transporter AcrB TolC docking domain, DN and DC subdomains"/>
    <property type="match status" value="2"/>
</dbReference>
<dbReference type="GO" id="GO:0005886">
    <property type="term" value="C:plasma membrane"/>
    <property type="evidence" value="ECO:0007669"/>
    <property type="project" value="TreeGrafter"/>
</dbReference>
<dbReference type="Gene3D" id="3.30.70.1440">
    <property type="entry name" value="Multidrug efflux transporter AcrB pore domain"/>
    <property type="match status" value="1"/>
</dbReference>
<dbReference type="AlphaFoldDB" id="A0A829Y7G9"/>
<feature type="transmembrane region" description="Helical" evidence="1">
    <location>
        <begin position="922"/>
        <end position="947"/>
    </location>
</feature>
<dbReference type="GO" id="GO:0051301">
    <property type="term" value="P:cell division"/>
    <property type="evidence" value="ECO:0007669"/>
    <property type="project" value="UniProtKB-KW"/>
</dbReference>
<organism evidence="2 3">
    <name type="scientific">Steroidobacter agaridevorans</name>
    <dbReference type="NCBI Taxonomy" id="2695856"/>
    <lineage>
        <taxon>Bacteria</taxon>
        <taxon>Pseudomonadati</taxon>
        <taxon>Pseudomonadota</taxon>
        <taxon>Gammaproteobacteria</taxon>
        <taxon>Steroidobacterales</taxon>
        <taxon>Steroidobacteraceae</taxon>
        <taxon>Steroidobacter</taxon>
    </lineage>
</organism>
<accession>A0A829Y7G9</accession>
<keyword evidence="1" id="KW-1133">Transmembrane helix</keyword>
<keyword evidence="2" id="KW-0132">Cell division</keyword>
<evidence type="ECO:0000256" key="1">
    <source>
        <dbReference type="SAM" id="Phobius"/>
    </source>
</evidence>
<dbReference type="PANTHER" id="PTHR32063:SF30">
    <property type="entry name" value="ACRB_ACRD_ACRF FAMILY PROTEIN"/>
    <property type="match status" value="1"/>
</dbReference>
<feature type="transmembrane region" description="Helical" evidence="1">
    <location>
        <begin position="446"/>
        <end position="469"/>
    </location>
</feature>
<dbReference type="PANTHER" id="PTHR32063">
    <property type="match status" value="1"/>
</dbReference>
<reference evidence="3" key="1">
    <citation type="submission" date="2020-01" db="EMBL/GenBank/DDBJ databases">
        <title>'Steroidobacter agaridevorans' sp. nov., agar-degrading bacteria isolated from rhizosphere soils.</title>
        <authorList>
            <person name="Ikenaga M."/>
            <person name="Kataoka M."/>
            <person name="Murouchi A."/>
            <person name="Katsuragi S."/>
            <person name="Sakai M."/>
        </authorList>
    </citation>
    <scope>NUCLEOTIDE SEQUENCE [LARGE SCALE GENOMIC DNA]</scope>
    <source>
        <strain evidence="3">YU21-B</strain>
    </source>
</reference>
<keyword evidence="1" id="KW-0812">Transmembrane</keyword>
<keyword evidence="3" id="KW-1185">Reference proteome</keyword>
<feature type="transmembrane region" description="Helical" evidence="1">
    <location>
        <begin position="541"/>
        <end position="559"/>
    </location>
</feature>
<evidence type="ECO:0000313" key="2">
    <source>
        <dbReference type="EMBL" id="GFE78925.1"/>
    </source>
</evidence>
<dbReference type="Gene3D" id="1.20.1640.10">
    <property type="entry name" value="Multidrug efflux transporter AcrB transmembrane domain"/>
    <property type="match status" value="2"/>
</dbReference>
<feature type="transmembrane region" description="Helical" evidence="1">
    <location>
        <begin position="1000"/>
        <end position="1026"/>
    </location>
</feature>
<gene>
    <name evidence="2" type="ORF">GCM10011487_09250</name>
</gene>
<dbReference type="InterPro" id="IPR027463">
    <property type="entry name" value="AcrB_DN_DC_subdom"/>
</dbReference>